<protein>
    <submittedName>
        <fullName evidence="2">Uncharacterized protein</fullName>
    </submittedName>
</protein>
<name>A0AAD5JD14_ACENE</name>
<feature type="compositionally biased region" description="Basic and acidic residues" evidence="1">
    <location>
        <begin position="57"/>
        <end position="69"/>
    </location>
</feature>
<sequence>MFHAFYCFTCRRRKSPHIEKEGKLYLRSHNRNNMHKGCRDFKSCKPEIRRYEIQRHSGDTPELQARQEGRPLIAGGTGRHA</sequence>
<reference evidence="2" key="2">
    <citation type="submission" date="2023-02" db="EMBL/GenBank/DDBJ databases">
        <authorList>
            <person name="Swenson N.G."/>
            <person name="Wegrzyn J.L."/>
            <person name="Mcevoy S.L."/>
        </authorList>
    </citation>
    <scope>NUCLEOTIDE SEQUENCE</scope>
    <source>
        <strain evidence="2">91603</strain>
        <tissue evidence="2">Leaf</tissue>
    </source>
</reference>
<proteinExistence type="predicted"/>
<organism evidence="2 3">
    <name type="scientific">Acer negundo</name>
    <name type="common">Box elder</name>
    <dbReference type="NCBI Taxonomy" id="4023"/>
    <lineage>
        <taxon>Eukaryota</taxon>
        <taxon>Viridiplantae</taxon>
        <taxon>Streptophyta</taxon>
        <taxon>Embryophyta</taxon>
        <taxon>Tracheophyta</taxon>
        <taxon>Spermatophyta</taxon>
        <taxon>Magnoliopsida</taxon>
        <taxon>eudicotyledons</taxon>
        <taxon>Gunneridae</taxon>
        <taxon>Pentapetalae</taxon>
        <taxon>rosids</taxon>
        <taxon>malvids</taxon>
        <taxon>Sapindales</taxon>
        <taxon>Sapindaceae</taxon>
        <taxon>Hippocastanoideae</taxon>
        <taxon>Acereae</taxon>
        <taxon>Acer</taxon>
    </lineage>
</organism>
<comment type="caution">
    <text evidence="2">The sequence shown here is derived from an EMBL/GenBank/DDBJ whole genome shotgun (WGS) entry which is preliminary data.</text>
</comment>
<dbReference type="AlphaFoldDB" id="A0AAD5JD14"/>
<accession>A0AAD5JD14</accession>
<reference evidence="2" key="1">
    <citation type="journal article" date="2022" name="Plant J.">
        <title>Strategies of tolerance reflected in two North American maple genomes.</title>
        <authorList>
            <person name="McEvoy S.L."/>
            <person name="Sezen U.U."/>
            <person name="Trouern-Trend A."/>
            <person name="McMahon S.M."/>
            <person name="Schaberg P.G."/>
            <person name="Yang J."/>
            <person name="Wegrzyn J.L."/>
            <person name="Swenson N.G."/>
        </authorList>
    </citation>
    <scope>NUCLEOTIDE SEQUENCE</scope>
    <source>
        <strain evidence="2">91603</strain>
    </source>
</reference>
<keyword evidence="3" id="KW-1185">Reference proteome</keyword>
<evidence type="ECO:0000256" key="1">
    <source>
        <dbReference type="SAM" id="MobiDB-lite"/>
    </source>
</evidence>
<evidence type="ECO:0000313" key="3">
    <source>
        <dbReference type="Proteomes" id="UP001064489"/>
    </source>
</evidence>
<gene>
    <name evidence="2" type="ORF">LWI28_013591</name>
</gene>
<evidence type="ECO:0000313" key="2">
    <source>
        <dbReference type="EMBL" id="KAI9195293.1"/>
    </source>
</evidence>
<dbReference type="Proteomes" id="UP001064489">
    <property type="component" value="Chromosome 1"/>
</dbReference>
<dbReference type="EMBL" id="JAJSOW010000003">
    <property type="protein sequence ID" value="KAI9195293.1"/>
    <property type="molecule type" value="Genomic_DNA"/>
</dbReference>
<feature type="region of interest" description="Disordered" evidence="1">
    <location>
        <begin position="57"/>
        <end position="81"/>
    </location>
</feature>